<feature type="coiled-coil region" evidence="2">
    <location>
        <begin position="480"/>
        <end position="619"/>
    </location>
</feature>
<reference evidence="4" key="1">
    <citation type="journal article" date="2004" name="Nature">
        <title>Genome duplication in the teleost fish Tetraodon nigroviridis reveals the early vertebrate proto-karyotype.</title>
        <authorList>
            <person name="Jaillon O."/>
            <person name="Aury J.-M."/>
            <person name="Brunet F."/>
            <person name="Petit J.-L."/>
            <person name="Stange-Thomann N."/>
            <person name="Mauceli E."/>
            <person name="Bouneau L."/>
            <person name="Fischer C."/>
            <person name="Ozouf-Costaz C."/>
            <person name="Bernot A."/>
            <person name="Nicaud S."/>
            <person name="Jaffe D."/>
            <person name="Fisher S."/>
            <person name="Lutfalla G."/>
            <person name="Dossat C."/>
            <person name="Segurens B."/>
            <person name="Dasilva C."/>
            <person name="Salanoubat M."/>
            <person name="Levy M."/>
            <person name="Boudet N."/>
            <person name="Castellano S."/>
            <person name="Anthouard V."/>
            <person name="Jubin C."/>
            <person name="Castelli V."/>
            <person name="Katinka M."/>
            <person name="Vacherie B."/>
            <person name="Biemont C."/>
            <person name="Skalli Z."/>
            <person name="Cattolico L."/>
            <person name="Poulain J."/>
            <person name="De Berardinis V."/>
            <person name="Cruaud C."/>
            <person name="Duprat S."/>
            <person name="Brottier P."/>
            <person name="Coutanceau J.-P."/>
            <person name="Gouzy J."/>
            <person name="Parra G."/>
            <person name="Lardier G."/>
            <person name="Chapple C."/>
            <person name="McKernan K.J."/>
            <person name="McEwan P."/>
            <person name="Bosak S."/>
            <person name="Kellis M."/>
            <person name="Volff J.-N."/>
            <person name="Guigo R."/>
            <person name="Zody M.C."/>
            <person name="Mesirov J."/>
            <person name="Lindblad-Toh K."/>
            <person name="Birren B."/>
            <person name="Nusbaum C."/>
            <person name="Kahn D."/>
            <person name="Robinson-Rechavi M."/>
            <person name="Laudet V."/>
            <person name="Schachter V."/>
            <person name="Quetier F."/>
            <person name="Saurin W."/>
            <person name="Scarpelli C."/>
            <person name="Wincker P."/>
            <person name="Lander E.S."/>
            <person name="Weissenbach J."/>
            <person name="Roest Crollius H."/>
        </authorList>
    </citation>
    <scope>NUCLEOTIDE SEQUENCE [LARGE SCALE GENOMIC DNA]</scope>
</reference>
<feature type="non-terminal residue" evidence="4">
    <location>
        <position position="1"/>
    </location>
</feature>
<dbReference type="InterPro" id="IPR049270">
    <property type="entry name" value="CFAP58_CC"/>
</dbReference>
<feature type="coiled-coil region" evidence="2">
    <location>
        <begin position="116"/>
        <end position="454"/>
    </location>
</feature>
<proteinExistence type="predicted"/>
<dbReference type="KEGG" id="tng:GSTEN00009003G001"/>
<gene>
    <name evidence="4" type="ORF">GSTENG00009003001</name>
</gene>
<dbReference type="EMBL" id="CAAE01010718">
    <property type="protein sequence ID" value="CAF93386.1"/>
    <property type="molecule type" value="Genomic_DNA"/>
</dbReference>
<protein>
    <submittedName>
        <fullName evidence="4">(spotted green pufferfish) hypothetical protein</fullName>
    </submittedName>
</protein>
<dbReference type="Pfam" id="PF21771">
    <property type="entry name" value="CFAP58_CC"/>
    <property type="match status" value="1"/>
</dbReference>
<dbReference type="GO" id="GO:0005856">
    <property type="term" value="C:cytoskeleton"/>
    <property type="evidence" value="ECO:0007669"/>
    <property type="project" value="TreeGrafter"/>
</dbReference>
<dbReference type="AlphaFoldDB" id="Q4T146"/>
<evidence type="ECO:0000259" key="3">
    <source>
        <dbReference type="Pfam" id="PF21771"/>
    </source>
</evidence>
<feature type="coiled-coil region" evidence="2">
    <location>
        <begin position="28"/>
        <end position="62"/>
    </location>
</feature>
<dbReference type="PANTHER" id="PTHR32083">
    <property type="entry name" value="CILIA AND FLAGELLA-ASSOCIATED PROTEIN 58-RELATED"/>
    <property type="match status" value="1"/>
</dbReference>
<feature type="domain" description="Cilia- and flagella-associated protein 58 central coiled coil" evidence="3">
    <location>
        <begin position="365"/>
        <end position="673"/>
    </location>
</feature>
<dbReference type="OrthoDB" id="264785at2759"/>
<keyword evidence="1 2" id="KW-0175">Coiled coil</keyword>
<feature type="non-terminal residue" evidence="4">
    <location>
        <position position="1070"/>
    </location>
</feature>
<feature type="coiled-coil region" evidence="2">
    <location>
        <begin position="1037"/>
        <end position="1064"/>
    </location>
</feature>
<feature type="coiled-coil region" evidence="2">
    <location>
        <begin position="842"/>
        <end position="869"/>
    </location>
</feature>
<accession>Q4T146</accession>
<reference evidence="4" key="2">
    <citation type="submission" date="2004-02" db="EMBL/GenBank/DDBJ databases">
        <authorList>
            <consortium name="Genoscope"/>
            <consortium name="Whitehead Institute Centre for Genome Research"/>
        </authorList>
    </citation>
    <scope>NUCLEOTIDE SEQUENCE</scope>
</reference>
<evidence type="ECO:0000256" key="2">
    <source>
        <dbReference type="SAM" id="Coils"/>
    </source>
</evidence>
<comment type="caution">
    <text evidence="4">The sequence shown here is derived from an EMBL/GenBank/DDBJ whole genome shotgun (WGS) entry which is preliminary data.</text>
</comment>
<organism evidence="4">
    <name type="scientific">Tetraodon nigroviridis</name>
    <name type="common">Spotted green pufferfish</name>
    <name type="synonym">Chelonodon nigroviridis</name>
    <dbReference type="NCBI Taxonomy" id="99883"/>
    <lineage>
        <taxon>Eukaryota</taxon>
        <taxon>Metazoa</taxon>
        <taxon>Chordata</taxon>
        <taxon>Craniata</taxon>
        <taxon>Vertebrata</taxon>
        <taxon>Euteleostomi</taxon>
        <taxon>Actinopterygii</taxon>
        <taxon>Neopterygii</taxon>
        <taxon>Teleostei</taxon>
        <taxon>Neoteleostei</taxon>
        <taxon>Acanthomorphata</taxon>
        <taxon>Eupercaria</taxon>
        <taxon>Tetraodontiformes</taxon>
        <taxon>Tetradontoidea</taxon>
        <taxon>Tetraodontidae</taxon>
        <taxon>Tetraodon</taxon>
    </lineage>
</organism>
<sequence>QETAEEQMSESMQEFYTVLDELVGDQSVDQVRLEFEKLIQTLKKSRENEKRLMAKCRELNAEIVSSSTKVSAALQLSQDDQSTIASLKRELDKAWKMVDAANDKEKRDKDTVRTLKDEIAKLMKQAEQSVPSAEQERIQLVDTLTKERDELLTTAESLRAKLDEAVSKQQEVEAQREAALKNESQAFLTASYLRFILQLQQELQEQQNEISRETRLKEKLDKEVKKLQADMEAKAGDIRALNAQVQRTAEEQQRLEQQLKELKLLNERCSRELEQTQQKNSKLQQDLEQLSADKERLSLDNLQNTNELKRREEEVSQMRQKISKQTKMREVLQKKLHQLEEQKADVEVERDTLKVQIPALEKDLESCQKQVETDKKAVDELIRERDHLNKNLVKSTQSTEKQQNLVKLLEQDKKTLEHEISGHRQEAQRQQKFIQQLEKERDRYINETNALMQKAGVHVQQKASEVEVREKELFDWRKKVSEVECQLTQQENLLECAVKERNLYSRNLVEAQEEIAEIKRKMKTMNNQVARLRDEISGKELALAKDEQEHKRLDKDNEALKGELQLMKLQLEETKQRVDAQKTEQQNLQKMIADADAEHAQQKKQMEQIGRERDNLAKQLLQRSQERKLLYEKIKIQQSILRKGDFHYRERMEDIHLLKLEVKRLQRKKSILDKSAPNTENLRRELFHLQRELLRERTRNSVLLEQRKPINIHRWRCLEGSDPGKYELIVKIQSLQKRLIAKSQELEERELLLQEKEKLYVELKQILARQPGPEAAEQLQQYKWTLRDKATKLKVIEQDTTIVQVLQWLSFTTESQIKPSEYHKNIVPINLEVVFQALTAQVRVLDRRMSEFRCENQRLADELANIKKKYLSQKKLHRRELFHLQRELLRERTRNSVLLEQRKPINIHRWRCLEGSDPGKYELIVKIQSLQKRLIAKSQELEERELLLQEKEKLYVELKQILARQPGPEAAEQLQQYKWTLRDKATKLKVIEQDTTIVQVLQWLSFTTESQIKPSEYHKNIVPINLEVVFQALTAQVRVLDRRMSEFRCENQRLADELANIKKKYLSQKK</sequence>
<dbReference type="PANTHER" id="PTHR32083:SF0">
    <property type="entry name" value="CILIA AND FLAGELLA-ASSOCIATED PROTEIN 58"/>
    <property type="match status" value="1"/>
</dbReference>
<name>Q4T146_TETNG</name>
<evidence type="ECO:0000313" key="4">
    <source>
        <dbReference type="EMBL" id="CAF93386.1"/>
    </source>
</evidence>
<evidence type="ECO:0000256" key="1">
    <source>
        <dbReference type="ARBA" id="ARBA00023054"/>
    </source>
</evidence>